<dbReference type="Proteomes" id="UP001224418">
    <property type="component" value="Unassembled WGS sequence"/>
</dbReference>
<gene>
    <name evidence="2" type="ORF">QOZ93_002382</name>
</gene>
<dbReference type="PANTHER" id="PTHR33434">
    <property type="entry name" value="DEGV DOMAIN-CONTAINING PROTEIN DR_1986-RELATED"/>
    <property type="match status" value="1"/>
</dbReference>
<dbReference type="SUPFAM" id="SSF82549">
    <property type="entry name" value="DAK1/DegV-like"/>
    <property type="match status" value="1"/>
</dbReference>
<keyword evidence="3" id="KW-1185">Reference proteome</keyword>
<evidence type="ECO:0000313" key="2">
    <source>
        <dbReference type="EMBL" id="MDQ0480633.1"/>
    </source>
</evidence>
<evidence type="ECO:0000256" key="1">
    <source>
        <dbReference type="ARBA" id="ARBA00023121"/>
    </source>
</evidence>
<reference evidence="2 3" key="1">
    <citation type="submission" date="2023-07" db="EMBL/GenBank/DDBJ databases">
        <title>Genomic Encyclopedia of Type Strains, Phase IV (KMG-IV): sequencing the most valuable type-strain genomes for metagenomic binning, comparative biology and taxonomic classification.</title>
        <authorList>
            <person name="Goeker M."/>
        </authorList>
    </citation>
    <scope>NUCLEOTIDE SEQUENCE [LARGE SCALE GENOMIC DNA]</scope>
    <source>
        <strain evidence="2 3">DSM 1400</strain>
    </source>
</reference>
<dbReference type="PANTHER" id="PTHR33434:SF2">
    <property type="entry name" value="FATTY ACID-BINDING PROTEIN TM_1468"/>
    <property type="match status" value="1"/>
</dbReference>
<dbReference type="PROSITE" id="PS51482">
    <property type="entry name" value="DEGV"/>
    <property type="match status" value="1"/>
</dbReference>
<accession>A0ABU0JU50</accession>
<dbReference type="InterPro" id="IPR003797">
    <property type="entry name" value="DegV"/>
</dbReference>
<keyword evidence="1" id="KW-0446">Lipid-binding</keyword>
<evidence type="ECO:0000313" key="3">
    <source>
        <dbReference type="Proteomes" id="UP001224418"/>
    </source>
</evidence>
<proteinExistence type="predicted"/>
<comment type="caution">
    <text evidence="2">The sequence shown here is derived from an EMBL/GenBank/DDBJ whole genome shotgun (WGS) entry which is preliminary data.</text>
</comment>
<dbReference type="NCBIfam" id="TIGR00762">
    <property type="entry name" value="DegV"/>
    <property type="match status" value="1"/>
</dbReference>
<protein>
    <submittedName>
        <fullName evidence="2">DegV family protein with EDD domain</fullName>
    </submittedName>
</protein>
<dbReference type="EMBL" id="JAUSWN010000024">
    <property type="protein sequence ID" value="MDQ0480633.1"/>
    <property type="molecule type" value="Genomic_DNA"/>
</dbReference>
<dbReference type="RefSeq" id="WP_111940972.1">
    <property type="nucleotide sequence ID" value="NZ_BAAACJ010000042.1"/>
</dbReference>
<dbReference type="Pfam" id="PF02645">
    <property type="entry name" value="DegV"/>
    <property type="match status" value="1"/>
</dbReference>
<dbReference type="Gene3D" id="3.40.50.10170">
    <property type="match status" value="1"/>
</dbReference>
<sequence length="279" mass="30790">MNKIKVITDSTADIPKSVLEANGVEVLPLIIDFEGKDYVDGVDINFTKLAQMMEYSDEFPKTAGINPQRFMECYKKYLDEGYKIISIHLSSKMSGTCQAAFMAKEMLETEDIVVIDSLNVTSGLGLLVLKACKLRDQGIELKDIENSIKQTIPHVKSSLVFGSLDNLVKGGRLSKAAGIVGNLLGIKLILEVSDGEMKVREKVRGTKKAVKNAMSYIEQKGIKEDEYTVLLTSGDEELKNLFKNSYDKMKTDYIEAEVGCTVGVHAGTSASGIFFIEKY</sequence>
<name>A0ABU0JU50_HATLI</name>
<dbReference type="InterPro" id="IPR050270">
    <property type="entry name" value="DegV_domain_contain"/>
</dbReference>
<organism evidence="2 3">
    <name type="scientific">Hathewaya limosa</name>
    <name type="common">Clostridium limosum</name>
    <dbReference type="NCBI Taxonomy" id="1536"/>
    <lineage>
        <taxon>Bacteria</taxon>
        <taxon>Bacillati</taxon>
        <taxon>Bacillota</taxon>
        <taxon>Clostridia</taxon>
        <taxon>Eubacteriales</taxon>
        <taxon>Clostridiaceae</taxon>
        <taxon>Hathewaya</taxon>
    </lineage>
</organism>
<dbReference type="InterPro" id="IPR043168">
    <property type="entry name" value="DegV_C"/>
</dbReference>
<dbReference type="Gene3D" id="3.30.1180.10">
    <property type="match status" value="1"/>
</dbReference>